<dbReference type="PROSITE" id="PS50885">
    <property type="entry name" value="HAMP"/>
    <property type="match status" value="1"/>
</dbReference>
<accession>A0A5B9WBY3</accession>
<reference evidence="13 14" key="1">
    <citation type="submission" date="2019-08" db="EMBL/GenBank/DDBJ databases">
        <title>Deep-cultivation of Planctomycetes and their phenomic and genomic characterization uncovers novel biology.</title>
        <authorList>
            <person name="Wiegand S."/>
            <person name="Jogler M."/>
            <person name="Boedeker C."/>
            <person name="Pinto D."/>
            <person name="Vollmers J."/>
            <person name="Rivas-Marin E."/>
            <person name="Kohn T."/>
            <person name="Peeters S.H."/>
            <person name="Heuer A."/>
            <person name="Rast P."/>
            <person name="Oberbeckmann S."/>
            <person name="Bunk B."/>
            <person name="Jeske O."/>
            <person name="Meyerdierks A."/>
            <person name="Storesund J.E."/>
            <person name="Kallscheuer N."/>
            <person name="Luecker S."/>
            <person name="Lage O.M."/>
            <person name="Pohl T."/>
            <person name="Merkel B.J."/>
            <person name="Hornburger P."/>
            <person name="Mueller R.-W."/>
            <person name="Bruemmer F."/>
            <person name="Labrenz M."/>
            <person name="Spormann A.M."/>
            <person name="Op den Camp H."/>
            <person name="Overmann J."/>
            <person name="Amann R."/>
            <person name="Jetten M.S.M."/>
            <person name="Mascher T."/>
            <person name="Medema M.H."/>
            <person name="Devos D.P."/>
            <person name="Kaster A.-K."/>
            <person name="Ovreas L."/>
            <person name="Rohde M."/>
            <person name="Galperin M.Y."/>
            <person name="Jogler C."/>
        </authorList>
    </citation>
    <scope>NUCLEOTIDE SEQUENCE [LARGE SCALE GENOMIC DNA]</scope>
    <source>
        <strain evidence="13 14">OJF2</strain>
    </source>
</reference>
<evidence type="ECO:0000256" key="10">
    <source>
        <dbReference type="SAM" id="Phobius"/>
    </source>
</evidence>
<evidence type="ECO:0000256" key="5">
    <source>
        <dbReference type="ARBA" id="ARBA00022553"/>
    </source>
</evidence>
<dbReference type="PANTHER" id="PTHR44936">
    <property type="entry name" value="SENSOR PROTEIN CREC"/>
    <property type="match status" value="1"/>
</dbReference>
<sequence>MSSIFSKILTWVAATVLVSLAGLLATSAFVSARLPGKVDFFARAQKVQLNAAREAYERGGRGALAAFLRRQDSDYHARHFLVDRRGVDLVDGTDRSRMVARAGPPAWPPLLPRGPLVIVRTSDDGAHRLLIELPPPFGPLQFLPYFLWFLAVIVALGYLLAVNLARPLRALKAAVERFGRGDLEVRFRSDRRDEIGQLGRAFDRMAERIETLLTAERRLLQDVSHELRSPLTRLIFALELARTAPDREAALSRASKEAGRLTELVDELLSLTRTEGDPAARVREPVPLGPLVRGLAEDCSLEAARRGGSIVLDADPDVVVLGDPELIRRAVENALRNAIRHSPDGEAVDLRVSRVDGSARIVVRDRGPGVAPEHLDDLFKPFFRVEADRDRESGGVGLGLAIARRAVGLHQGRIRASNADPGLAITIDLPASSTDVAGSATANA</sequence>
<dbReference type="KEGG" id="agv:OJF2_59810"/>
<keyword evidence="10" id="KW-1133">Transmembrane helix</keyword>
<dbReference type="SMART" id="SM00304">
    <property type="entry name" value="HAMP"/>
    <property type="match status" value="1"/>
</dbReference>
<dbReference type="Gene3D" id="1.10.287.130">
    <property type="match status" value="1"/>
</dbReference>
<dbReference type="Pfam" id="PF00672">
    <property type="entry name" value="HAMP"/>
    <property type="match status" value="1"/>
</dbReference>
<dbReference type="InterPro" id="IPR036890">
    <property type="entry name" value="HATPase_C_sf"/>
</dbReference>
<keyword evidence="14" id="KW-1185">Reference proteome</keyword>
<evidence type="ECO:0000256" key="1">
    <source>
        <dbReference type="ARBA" id="ARBA00000085"/>
    </source>
</evidence>
<evidence type="ECO:0000256" key="2">
    <source>
        <dbReference type="ARBA" id="ARBA00004651"/>
    </source>
</evidence>
<dbReference type="RefSeq" id="WP_246196215.1">
    <property type="nucleotide sequence ID" value="NZ_CP042997.1"/>
</dbReference>
<dbReference type="SMART" id="SM00388">
    <property type="entry name" value="HisKA"/>
    <property type="match status" value="1"/>
</dbReference>
<gene>
    <name evidence="13" type="primary">cpxA_1</name>
    <name evidence="13" type="ORF">OJF2_59810</name>
</gene>
<dbReference type="InterPro" id="IPR003661">
    <property type="entry name" value="HisK_dim/P_dom"/>
</dbReference>
<dbReference type="InterPro" id="IPR003660">
    <property type="entry name" value="HAMP_dom"/>
</dbReference>
<keyword evidence="10" id="KW-0472">Membrane</keyword>
<keyword evidence="9" id="KW-0067">ATP-binding</keyword>
<dbReference type="GO" id="GO:0005886">
    <property type="term" value="C:plasma membrane"/>
    <property type="evidence" value="ECO:0007669"/>
    <property type="project" value="UniProtKB-SubCell"/>
</dbReference>
<dbReference type="EC" id="2.7.13.3" evidence="3"/>
<evidence type="ECO:0000313" key="13">
    <source>
        <dbReference type="EMBL" id="QEH37390.1"/>
    </source>
</evidence>
<dbReference type="PRINTS" id="PR00344">
    <property type="entry name" value="BCTRLSENSOR"/>
</dbReference>
<name>A0A5B9WBY3_9BACT</name>
<dbReference type="InterPro" id="IPR003594">
    <property type="entry name" value="HATPase_dom"/>
</dbReference>
<evidence type="ECO:0000256" key="9">
    <source>
        <dbReference type="ARBA" id="ARBA00022840"/>
    </source>
</evidence>
<dbReference type="GO" id="GO:0000155">
    <property type="term" value="F:phosphorelay sensor kinase activity"/>
    <property type="evidence" value="ECO:0007669"/>
    <property type="project" value="InterPro"/>
</dbReference>
<evidence type="ECO:0000256" key="3">
    <source>
        <dbReference type="ARBA" id="ARBA00012438"/>
    </source>
</evidence>
<keyword evidence="4" id="KW-1003">Cell membrane</keyword>
<dbReference type="AlphaFoldDB" id="A0A5B9WBY3"/>
<dbReference type="GO" id="GO:0005524">
    <property type="term" value="F:ATP binding"/>
    <property type="evidence" value="ECO:0007669"/>
    <property type="project" value="UniProtKB-KW"/>
</dbReference>
<organism evidence="13 14">
    <name type="scientific">Aquisphaera giovannonii</name>
    <dbReference type="NCBI Taxonomy" id="406548"/>
    <lineage>
        <taxon>Bacteria</taxon>
        <taxon>Pseudomonadati</taxon>
        <taxon>Planctomycetota</taxon>
        <taxon>Planctomycetia</taxon>
        <taxon>Isosphaerales</taxon>
        <taxon>Isosphaeraceae</taxon>
        <taxon>Aquisphaera</taxon>
    </lineage>
</organism>
<comment type="catalytic activity">
    <reaction evidence="1">
        <text>ATP + protein L-histidine = ADP + protein N-phospho-L-histidine.</text>
        <dbReference type="EC" id="2.7.13.3"/>
    </reaction>
</comment>
<dbReference type="FunFam" id="3.30.565.10:FF:000006">
    <property type="entry name" value="Sensor histidine kinase WalK"/>
    <property type="match status" value="1"/>
</dbReference>
<feature type="transmembrane region" description="Helical" evidence="10">
    <location>
        <begin position="142"/>
        <end position="162"/>
    </location>
</feature>
<dbReference type="SUPFAM" id="SSF158472">
    <property type="entry name" value="HAMP domain-like"/>
    <property type="match status" value="1"/>
</dbReference>
<evidence type="ECO:0000259" key="11">
    <source>
        <dbReference type="PROSITE" id="PS50109"/>
    </source>
</evidence>
<evidence type="ECO:0000256" key="7">
    <source>
        <dbReference type="ARBA" id="ARBA00022741"/>
    </source>
</evidence>
<evidence type="ECO:0000256" key="6">
    <source>
        <dbReference type="ARBA" id="ARBA00022679"/>
    </source>
</evidence>
<dbReference type="Gene3D" id="3.30.565.10">
    <property type="entry name" value="Histidine kinase-like ATPase, C-terminal domain"/>
    <property type="match status" value="1"/>
</dbReference>
<feature type="domain" description="Histidine kinase" evidence="11">
    <location>
        <begin position="222"/>
        <end position="433"/>
    </location>
</feature>
<keyword evidence="10" id="KW-0812">Transmembrane</keyword>
<keyword evidence="5" id="KW-0597">Phosphoprotein</keyword>
<evidence type="ECO:0000259" key="12">
    <source>
        <dbReference type="PROSITE" id="PS50885"/>
    </source>
</evidence>
<dbReference type="PROSITE" id="PS50109">
    <property type="entry name" value="HIS_KIN"/>
    <property type="match status" value="1"/>
</dbReference>
<comment type="subcellular location">
    <subcellularLocation>
        <location evidence="2">Cell membrane</location>
        <topology evidence="2">Multi-pass membrane protein</topology>
    </subcellularLocation>
</comment>
<dbReference type="CDD" id="cd06225">
    <property type="entry name" value="HAMP"/>
    <property type="match status" value="1"/>
</dbReference>
<keyword evidence="8" id="KW-0418">Kinase</keyword>
<protein>
    <recommendedName>
        <fullName evidence="3">histidine kinase</fullName>
        <ecNumber evidence="3">2.7.13.3</ecNumber>
    </recommendedName>
</protein>
<evidence type="ECO:0000256" key="4">
    <source>
        <dbReference type="ARBA" id="ARBA00022475"/>
    </source>
</evidence>
<keyword evidence="7" id="KW-0547">Nucleotide-binding</keyword>
<proteinExistence type="predicted"/>
<dbReference type="Pfam" id="PF00512">
    <property type="entry name" value="HisKA"/>
    <property type="match status" value="1"/>
</dbReference>
<evidence type="ECO:0000256" key="8">
    <source>
        <dbReference type="ARBA" id="ARBA00022777"/>
    </source>
</evidence>
<dbReference type="SMART" id="SM00387">
    <property type="entry name" value="HATPase_c"/>
    <property type="match status" value="1"/>
</dbReference>
<dbReference type="SUPFAM" id="SSF55874">
    <property type="entry name" value="ATPase domain of HSP90 chaperone/DNA topoisomerase II/histidine kinase"/>
    <property type="match status" value="1"/>
</dbReference>
<dbReference type="CDD" id="cd00082">
    <property type="entry name" value="HisKA"/>
    <property type="match status" value="1"/>
</dbReference>
<dbReference type="InterPro" id="IPR036097">
    <property type="entry name" value="HisK_dim/P_sf"/>
</dbReference>
<dbReference type="SUPFAM" id="SSF47384">
    <property type="entry name" value="Homodimeric domain of signal transducing histidine kinase"/>
    <property type="match status" value="1"/>
</dbReference>
<dbReference type="Pfam" id="PF02518">
    <property type="entry name" value="HATPase_c"/>
    <property type="match status" value="1"/>
</dbReference>
<dbReference type="InterPro" id="IPR050980">
    <property type="entry name" value="2C_sensor_his_kinase"/>
</dbReference>
<evidence type="ECO:0000313" key="14">
    <source>
        <dbReference type="Proteomes" id="UP000324233"/>
    </source>
</evidence>
<keyword evidence="6 13" id="KW-0808">Transferase</keyword>
<dbReference type="Gene3D" id="1.10.8.500">
    <property type="entry name" value="HAMP domain in histidine kinase"/>
    <property type="match status" value="1"/>
</dbReference>
<dbReference type="PANTHER" id="PTHR44936:SF10">
    <property type="entry name" value="SENSOR PROTEIN RSTB"/>
    <property type="match status" value="1"/>
</dbReference>
<dbReference type="InterPro" id="IPR004358">
    <property type="entry name" value="Sig_transdc_His_kin-like_C"/>
</dbReference>
<dbReference type="InterPro" id="IPR005467">
    <property type="entry name" value="His_kinase_dom"/>
</dbReference>
<dbReference type="EMBL" id="CP042997">
    <property type="protein sequence ID" value="QEH37390.1"/>
    <property type="molecule type" value="Genomic_DNA"/>
</dbReference>
<feature type="domain" description="HAMP" evidence="12">
    <location>
        <begin position="162"/>
        <end position="214"/>
    </location>
</feature>
<dbReference type="Proteomes" id="UP000324233">
    <property type="component" value="Chromosome"/>
</dbReference>